<dbReference type="GO" id="GO:0003735">
    <property type="term" value="F:structural constituent of ribosome"/>
    <property type="evidence" value="ECO:0007669"/>
    <property type="project" value="InterPro"/>
</dbReference>
<evidence type="ECO:0000313" key="10">
    <source>
        <dbReference type="Proteomes" id="UP000094467"/>
    </source>
</evidence>
<sequence>MPQPMKGPRFGGNAAHSRIILRNLTSQLFEHGRVVTTLAKAKQVRPIAEKLITRAKVDTVANRRIVNRTITDKGVSHVLFTEIAPMMAERNGGYTRITRIGDRKGDAAPMAVIELVTDKLAAKDTADDVKAKIAQADESASAESAEDAPATPAAADDSEADAPAEETSADKA</sequence>
<dbReference type="EMBL" id="JNBU01000069">
    <property type="protein sequence ID" value="OCT41927.1"/>
    <property type="molecule type" value="Genomic_DNA"/>
</dbReference>
<protein>
    <recommendedName>
        <fullName evidence="4">Large ribosomal subunit protein bL17</fullName>
    </recommendedName>
</protein>
<evidence type="ECO:0000256" key="6">
    <source>
        <dbReference type="SAM" id="MobiDB-lite"/>
    </source>
</evidence>
<comment type="caution">
    <text evidence="7">The sequence shown here is derived from an EMBL/GenBank/DDBJ whole genome shotgun (WGS) entry which is preliminary data.</text>
</comment>
<dbReference type="Pfam" id="PF01196">
    <property type="entry name" value="Ribosomal_L17"/>
    <property type="match status" value="1"/>
</dbReference>
<dbReference type="SUPFAM" id="SSF64263">
    <property type="entry name" value="Prokaryotic ribosomal protein L17"/>
    <property type="match status" value="1"/>
</dbReference>
<dbReference type="GO" id="GO:0006412">
    <property type="term" value="P:translation"/>
    <property type="evidence" value="ECO:0007669"/>
    <property type="project" value="UniProtKB-UniRule"/>
</dbReference>
<dbReference type="PANTHER" id="PTHR14413:SF16">
    <property type="entry name" value="LARGE RIBOSOMAL SUBUNIT PROTEIN BL17M"/>
    <property type="match status" value="1"/>
</dbReference>
<evidence type="ECO:0000256" key="2">
    <source>
        <dbReference type="ARBA" id="ARBA00022980"/>
    </source>
</evidence>
<evidence type="ECO:0000256" key="4">
    <source>
        <dbReference type="HAMAP-Rule" id="MF_01368"/>
    </source>
</evidence>
<organism evidence="7 9">
    <name type="scientific">Cutibacterium granulosum DSM 20700</name>
    <dbReference type="NCBI Taxonomy" id="1160719"/>
    <lineage>
        <taxon>Bacteria</taxon>
        <taxon>Bacillati</taxon>
        <taxon>Actinomycetota</taxon>
        <taxon>Actinomycetes</taxon>
        <taxon>Propionibacteriales</taxon>
        <taxon>Propionibacteriaceae</taxon>
        <taxon>Cutibacterium</taxon>
    </lineage>
</organism>
<comment type="similarity">
    <text evidence="1 4 5">Belongs to the bacterial ribosomal protein bL17 family.</text>
</comment>
<dbReference type="RefSeq" id="WP_021104920.1">
    <property type="nucleotide sequence ID" value="NZ_AOSS01000350.1"/>
</dbReference>
<dbReference type="Proteomes" id="UP000016307">
    <property type="component" value="Unassembled WGS sequence"/>
</dbReference>
<dbReference type="NCBIfam" id="TIGR00059">
    <property type="entry name" value="L17"/>
    <property type="match status" value="1"/>
</dbReference>
<feature type="compositionally biased region" description="Low complexity" evidence="6">
    <location>
        <begin position="136"/>
        <end position="155"/>
    </location>
</feature>
<reference evidence="8 10" key="2">
    <citation type="submission" date="2014-05" db="EMBL/GenBank/DDBJ databases">
        <authorList>
            <person name="Jahns A.C."/>
            <person name="Eilers H."/>
            <person name="Alexeyev O.A."/>
        </authorList>
    </citation>
    <scope>NUCLEOTIDE SEQUENCE [LARGE SCALE GENOMIC DNA]</scope>
    <source>
        <strain evidence="8 10">DSM 20700</strain>
    </source>
</reference>
<dbReference type="GO" id="GO:0022625">
    <property type="term" value="C:cytosolic large ribosomal subunit"/>
    <property type="evidence" value="ECO:0007669"/>
    <property type="project" value="TreeGrafter"/>
</dbReference>
<dbReference type="Gene3D" id="3.90.1030.10">
    <property type="entry name" value="Ribosomal protein L17"/>
    <property type="match status" value="1"/>
</dbReference>
<comment type="subunit">
    <text evidence="4">Part of the 50S ribosomal subunit. Contacts protein L32.</text>
</comment>
<evidence type="ECO:0000256" key="3">
    <source>
        <dbReference type="ARBA" id="ARBA00023274"/>
    </source>
</evidence>
<evidence type="ECO:0000256" key="5">
    <source>
        <dbReference type="RuleBase" id="RU000660"/>
    </source>
</evidence>
<keyword evidence="3 4" id="KW-0687">Ribonucleoprotein</keyword>
<feature type="region of interest" description="Disordered" evidence="6">
    <location>
        <begin position="134"/>
        <end position="172"/>
    </location>
</feature>
<evidence type="ECO:0000313" key="7">
    <source>
        <dbReference type="EMBL" id="ERF55048.1"/>
    </source>
</evidence>
<dbReference type="InterPro" id="IPR000456">
    <property type="entry name" value="Ribosomal_bL17"/>
</dbReference>
<dbReference type="HAMAP" id="MF_01368">
    <property type="entry name" value="Ribosomal_bL17"/>
    <property type="match status" value="1"/>
</dbReference>
<evidence type="ECO:0000313" key="9">
    <source>
        <dbReference type="Proteomes" id="UP000016307"/>
    </source>
</evidence>
<dbReference type="PANTHER" id="PTHR14413">
    <property type="entry name" value="RIBOSOMAL PROTEIN L17"/>
    <property type="match status" value="1"/>
</dbReference>
<evidence type="ECO:0000256" key="1">
    <source>
        <dbReference type="ARBA" id="ARBA00008777"/>
    </source>
</evidence>
<reference evidence="7 9" key="1">
    <citation type="journal article" date="2013" name="BMC Genomics">
        <title>Comparative genomics reveals distinct host-interacting traits of three major human-associated propionibacteria.</title>
        <authorList>
            <person name="Mak T.N."/>
            <person name="Schmid M."/>
            <person name="Brzuszkiewicz E."/>
            <person name="Zeng G."/>
            <person name="Meyer R."/>
            <person name="Sfanos K.S."/>
            <person name="Brinkmann V."/>
            <person name="Meyer T.F."/>
            <person name="Bruggemann H."/>
        </authorList>
    </citation>
    <scope>NUCLEOTIDE SEQUENCE [LARGE SCALE GENOMIC DNA]</scope>
    <source>
        <strain evidence="7 9">DSM 20700</strain>
    </source>
</reference>
<dbReference type="InterPro" id="IPR036373">
    <property type="entry name" value="Ribosomal_bL17_sf"/>
</dbReference>
<name>U1F6L3_9ACTN</name>
<keyword evidence="9" id="KW-1185">Reference proteome</keyword>
<dbReference type="PATRIC" id="fig|1160719.4.peg.1828"/>
<evidence type="ECO:0000313" key="8">
    <source>
        <dbReference type="EMBL" id="OCT41927.1"/>
    </source>
</evidence>
<accession>U1F6L3</accession>
<proteinExistence type="inferred from homology"/>
<dbReference type="EMBL" id="AOSS01000350">
    <property type="protein sequence ID" value="ERF55048.1"/>
    <property type="molecule type" value="Genomic_DNA"/>
</dbReference>
<gene>
    <name evidence="4" type="primary">rplQ</name>
    <name evidence="7" type="ORF">H641_09628</name>
    <name evidence="8" type="ORF">L860_13665</name>
</gene>
<keyword evidence="2 4" id="KW-0689">Ribosomal protein</keyword>
<dbReference type="AlphaFoldDB" id="U1F6L3"/>
<dbReference type="OrthoDB" id="9809073at2"/>